<gene>
    <name evidence="3" type="ORF">EZS28_013713</name>
</gene>
<organism evidence="3 4">
    <name type="scientific">Streblomastix strix</name>
    <dbReference type="NCBI Taxonomy" id="222440"/>
    <lineage>
        <taxon>Eukaryota</taxon>
        <taxon>Metamonada</taxon>
        <taxon>Preaxostyla</taxon>
        <taxon>Oxymonadida</taxon>
        <taxon>Streblomastigidae</taxon>
        <taxon>Streblomastix</taxon>
    </lineage>
</organism>
<keyword evidence="2" id="KW-1133">Transmembrane helix</keyword>
<dbReference type="AlphaFoldDB" id="A0A5J4W7D6"/>
<feature type="compositionally biased region" description="Low complexity" evidence="1">
    <location>
        <begin position="149"/>
        <end position="163"/>
    </location>
</feature>
<accession>A0A5J4W7D6</accession>
<evidence type="ECO:0000256" key="2">
    <source>
        <dbReference type="SAM" id="Phobius"/>
    </source>
</evidence>
<proteinExistence type="predicted"/>
<sequence length="211" mass="24156">SLCNLKSYKHTYWSLQEIQRVGLTPQSDIKELYRRECHKRGDQEQSQQQIEYQEQLVAEKIQLTKKCYMNRISDTDLIALKLPEASIIPVDIIIIIVLLLFPTLLVVSTIFCISYECCTSCQSPAQRLQRQHEREIENARADDNDNDEANNNNNNDIDNGINNEQGNHVGHLRNRQIVDVNPAQGQGQGFGNDADDGLTPAERMMRDQGWT</sequence>
<feature type="compositionally biased region" description="Basic and acidic residues" evidence="1">
    <location>
        <begin position="132"/>
        <end position="143"/>
    </location>
</feature>
<feature type="transmembrane region" description="Helical" evidence="2">
    <location>
        <begin position="90"/>
        <end position="111"/>
    </location>
</feature>
<evidence type="ECO:0000313" key="4">
    <source>
        <dbReference type="Proteomes" id="UP000324800"/>
    </source>
</evidence>
<keyword evidence="2" id="KW-0812">Transmembrane</keyword>
<evidence type="ECO:0000313" key="3">
    <source>
        <dbReference type="EMBL" id="KAA6390757.1"/>
    </source>
</evidence>
<feature type="non-terminal residue" evidence="3">
    <location>
        <position position="1"/>
    </location>
</feature>
<dbReference type="Proteomes" id="UP000324800">
    <property type="component" value="Unassembled WGS sequence"/>
</dbReference>
<dbReference type="EMBL" id="SNRW01003116">
    <property type="protein sequence ID" value="KAA6390757.1"/>
    <property type="molecule type" value="Genomic_DNA"/>
</dbReference>
<protein>
    <submittedName>
        <fullName evidence="3">Uncharacterized protein</fullName>
    </submittedName>
</protein>
<feature type="region of interest" description="Disordered" evidence="1">
    <location>
        <begin position="132"/>
        <end position="166"/>
    </location>
</feature>
<reference evidence="3 4" key="1">
    <citation type="submission" date="2019-03" db="EMBL/GenBank/DDBJ databases">
        <title>Single cell metagenomics reveals metabolic interactions within the superorganism composed of flagellate Streblomastix strix and complex community of Bacteroidetes bacteria on its surface.</title>
        <authorList>
            <person name="Treitli S.C."/>
            <person name="Kolisko M."/>
            <person name="Husnik F."/>
            <person name="Keeling P."/>
            <person name="Hampl V."/>
        </authorList>
    </citation>
    <scope>NUCLEOTIDE SEQUENCE [LARGE SCALE GENOMIC DNA]</scope>
    <source>
        <strain evidence="3">ST1C</strain>
    </source>
</reference>
<name>A0A5J4W7D6_9EUKA</name>
<comment type="caution">
    <text evidence="3">The sequence shown here is derived from an EMBL/GenBank/DDBJ whole genome shotgun (WGS) entry which is preliminary data.</text>
</comment>
<keyword evidence="2" id="KW-0472">Membrane</keyword>
<evidence type="ECO:0000256" key="1">
    <source>
        <dbReference type="SAM" id="MobiDB-lite"/>
    </source>
</evidence>
<feature type="region of interest" description="Disordered" evidence="1">
    <location>
        <begin position="182"/>
        <end position="211"/>
    </location>
</feature>